<dbReference type="InterPro" id="IPR051165">
    <property type="entry name" value="Multifunctional_ANK_Repeat"/>
</dbReference>
<protein>
    <submittedName>
        <fullName evidence="5">Uncharacterized protein</fullName>
    </submittedName>
</protein>
<feature type="repeat" description="ANK" evidence="3">
    <location>
        <begin position="379"/>
        <end position="411"/>
    </location>
</feature>
<dbReference type="SMART" id="SM00248">
    <property type="entry name" value="ANK"/>
    <property type="match status" value="2"/>
</dbReference>
<dbReference type="InterPro" id="IPR002110">
    <property type="entry name" value="Ankyrin_rpt"/>
</dbReference>
<dbReference type="EMBL" id="JACEFF010000656">
    <property type="protein sequence ID" value="KAH9633299.1"/>
    <property type="molecule type" value="Genomic_DNA"/>
</dbReference>
<evidence type="ECO:0000256" key="4">
    <source>
        <dbReference type="SAM" id="MobiDB-lite"/>
    </source>
</evidence>
<feature type="region of interest" description="Disordered" evidence="4">
    <location>
        <begin position="213"/>
        <end position="247"/>
    </location>
</feature>
<dbReference type="InterPro" id="IPR036770">
    <property type="entry name" value="Ankyrin_rpt-contain_sf"/>
</dbReference>
<dbReference type="Gene3D" id="1.25.40.20">
    <property type="entry name" value="Ankyrin repeat-containing domain"/>
    <property type="match status" value="1"/>
</dbReference>
<evidence type="ECO:0000313" key="6">
    <source>
        <dbReference type="Proteomes" id="UP000814243"/>
    </source>
</evidence>
<evidence type="ECO:0000313" key="5">
    <source>
        <dbReference type="EMBL" id="KAH9633299.1"/>
    </source>
</evidence>
<name>A0A922MAV5_SPOEX</name>
<dbReference type="SUPFAM" id="SSF48403">
    <property type="entry name" value="Ankyrin repeat"/>
    <property type="match status" value="1"/>
</dbReference>
<dbReference type="PANTHER" id="PTHR24123">
    <property type="entry name" value="ANKYRIN REPEAT-CONTAINING"/>
    <property type="match status" value="1"/>
</dbReference>
<keyword evidence="1" id="KW-0677">Repeat</keyword>
<gene>
    <name evidence="5" type="ORF">HF086_007647</name>
</gene>
<proteinExistence type="predicted"/>
<sequence>MATEEAKPITLKKLPLILNRKIIIRKGIKPLSQNVRVLKSLQNSIKEIVIYKSKDGDFMSGEARTMTIVNRLNMLTKACRTIARCESYIGQTYEKTSDEITKLIGQKNYDFLFTSLCSIINQELKVRSIYSLLTVAKSTNFAACQTEFNDVNFNVNKKTLDAILQTNESCLKSSIRKGRRRQKLAPVVVKDTPNEVKKPRRIVINPDKFSEFQKDNNETVSSPEASSLPELSSVFDEDSNSNNSVGRFSSLSIKTTSDLMDNPLNIISNVDRHTRDIKSESGPFSVTEPSRGLNVESPKSHADGQLGLNLKEMLRHVPPEQRIKLLLRQGLTEWKNCLTMDQEGHFPIHVAVLTNDVDLLRRQCLALKMRESTVDLLADGMTPLRMALYQENPELTSILLDAGADPFDTDDENRSLFHVAADLDAEHLPVLLNHFDHYKRTIEILVENGADPTIVNFAGSNINELLTEFSIPELSMLIANKLTSVRYFDNALPYGSKGSDFMLFKNDKGEVNIKELNEKKTVHPPVSENVTVKKSVVWTTFNNVFLKVGTKAELAKMEEKFATSNSNAIAEESKTDEPIITTEETGGEKRKCNAVAPLIIKRIKKQ</sequence>
<feature type="compositionally biased region" description="Low complexity" evidence="4">
    <location>
        <begin position="220"/>
        <end position="234"/>
    </location>
</feature>
<dbReference type="PROSITE" id="PS50088">
    <property type="entry name" value="ANK_REPEAT"/>
    <property type="match status" value="1"/>
</dbReference>
<dbReference type="PANTHER" id="PTHR24123:SF33">
    <property type="entry name" value="PROTEIN HOS4"/>
    <property type="match status" value="1"/>
</dbReference>
<reference evidence="5" key="1">
    <citation type="journal article" date="2021" name="G3 (Bethesda)">
        <title>Genome and transcriptome analysis of the beet armyworm Spodoptera exigua reveals targets for pest control. .</title>
        <authorList>
            <person name="Simon S."/>
            <person name="Breeschoten T."/>
            <person name="Jansen H.J."/>
            <person name="Dirks R.P."/>
            <person name="Schranz M.E."/>
            <person name="Ros V.I.D."/>
        </authorList>
    </citation>
    <scope>NUCLEOTIDE SEQUENCE</scope>
    <source>
        <strain evidence="5">TB_SE_WUR_2020</strain>
    </source>
</reference>
<organism evidence="5 6">
    <name type="scientific">Spodoptera exigua</name>
    <name type="common">Beet armyworm</name>
    <name type="synonym">Noctua fulgens</name>
    <dbReference type="NCBI Taxonomy" id="7107"/>
    <lineage>
        <taxon>Eukaryota</taxon>
        <taxon>Metazoa</taxon>
        <taxon>Ecdysozoa</taxon>
        <taxon>Arthropoda</taxon>
        <taxon>Hexapoda</taxon>
        <taxon>Insecta</taxon>
        <taxon>Pterygota</taxon>
        <taxon>Neoptera</taxon>
        <taxon>Endopterygota</taxon>
        <taxon>Lepidoptera</taxon>
        <taxon>Glossata</taxon>
        <taxon>Ditrysia</taxon>
        <taxon>Noctuoidea</taxon>
        <taxon>Noctuidae</taxon>
        <taxon>Amphipyrinae</taxon>
        <taxon>Spodoptera</taxon>
    </lineage>
</organism>
<feature type="region of interest" description="Disordered" evidence="4">
    <location>
        <begin position="278"/>
        <end position="301"/>
    </location>
</feature>
<evidence type="ECO:0000256" key="1">
    <source>
        <dbReference type="ARBA" id="ARBA00022737"/>
    </source>
</evidence>
<dbReference type="AlphaFoldDB" id="A0A922MAV5"/>
<comment type="caution">
    <text evidence="5">The sequence shown here is derived from an EMBL/GenBank/DDBJ whole genome shotgun (WGS) entry which is preliminary data.</text>
</comment>
<dbReference type="Proteomes" id="UP000814243">
    <property type="component" value="Unassembled WGS sequence"/>
</dbReference>
<evidence type="ECO:0000256" key="3">
    <source>
        <dbReference type="PROSITE-ProRule" id="PRU00023"/>
    </source>
</evidence>
<dbReference type="Pfam" id="PF00023">
    <property type="entry name" value="Ank"/>
    <property type="match status" value="1"/>
</dbReference>
<keyword evidence="2 3" id="KW-0040">ANK repeat</keyword>
<evidence type="ECO:0000256" key="2">
    <source>
        <dbReference type="ARBA" id="ARBA00023043"/>
    </source>
</evidence>
<dbReference type="PROSITE" id="PS50297">
    <property type="entry name" value="ANK_REP_REGION"/>
    <property type="match status" value="1"/>
</dbReference>
<accession>A0A922MAV5</accession>